<dbReference type="Gene3D" id="1.20.120.1760">
    <property type="match status" value="1"/>
</dbReference>
<dbReference type="GO" id="GO:0016740">
    <property type="term" value="F:transferase activity"/>
    <property type="evidence" value="ECO:0007669"/>
    <property type="project" value="UniProtKB-KW"/>
</dbReference>
<dbReference type="PANTHER" id="PTHR14269">
    <property type="entry name" value="CDP-DIACYLGLYCEROL--GLYCEROL-3-PHOSPHATE 3-PHOSPHATIDYLTRANSFERASE-RELATED"/>
    <property type="match status" value="1"/>
</dbReference>
<keyword evidence="6" id="KW-0443">Lipid metabolism</keyword>
<dbReference type="EMBL" id="JABMIG020000188">
    <property type="protein sequence ID" value="KAL3786736.1"/>
    <property type="molecule type" value="Genomic_DNA"/>
</dbReference>
<keyword evidence="4" id="KW-0812">Transmembrane</keyword>
<keyword evidence="5" id="KW-1133">Transmembrane helix</keyword>
<dbReference type="InterPro" id="IPR043130">
    <property type="entry name" value="CDP-OH_PTrfase_TM_dom"/>
</dbReference>
<evidence type="ECO:0000256" key="6">
    <source>
        <dbReference type="ARBA" id="ARBA00023098"/>
    </source>
</evidence>
<dbReference type="PANTHER" id="PTHR14269:SF60">
    <property type="entry name" value="CARDIOLIPIN SYNTHASE (CMP-FORMING)"/>
    <property type="match status" value="1"/>
</dbReference>
<evidence type="ECO:0000256" key="1">
    <source>
        <dbReference type="ARBA" id="ARBA00004141"/>
    </source>
</evidence>
<accession>A0ABD3PHI0</accession>
<evidence type="ECO:0000256" key="10">
    <source>
        <dbReference type="SAM" id="MobiDB-lite"/>
    </source>
</evidence>
<evidence type="ECO:0000256" key="4">
    <source>
        <dbReference type="ARBA" id="ARBA00022692"/>
    </source>
</evidence>
<comment type="caution">
    <text evidence="11">The sequence shown here is derived from an EMBL/GenBank/DDBJ whole genome shotgun (WGS) entry which is preliminary data.</text>
</comment>
<dbReference type="GO" id="GO:0016020">
    <property type="term" value="C:membrane"/>
    <property type="evidence" value="ECO:0007669"/>
    <property type="project" value="UniProtKB-SubCell"/>
</dbReference>
<proteinExistence type="predicted"/>
<keyword evidence="9" id="KW-1208">Phospholipid metabolism</keyword>
<dbReference type="AlphaFoldDB" id="A0ABD3PHI0"/>
<evidence type="ECO:0008006" key="13">
    <source>
        <dbReference type="Google" id="ProtNLM"/>
    </source>
</evidence>
<dbReference type="GO" id="GO:0008654">
    <property type="term" value="P:phospholipid biosynthetic process"/>
    <property type="evidence" value="ECO:0007669"/>
    <property type="project" value="UniProtKB-KW"/>
</dbReference>
<keyword evidence="7" id="KW-0472">Membrane</keyword>
<evidence type="ECO:0000313" key="11">
    <source>
        <dbReference type="EMBL" id="KAL3786736.1"/>
    </source>
</evidence>
<protein>
    <recommendedName>
        <fullName evidence="13">CDP-alcohol phosphatidyltransferase</fullName>
    </recommendedName>
</protein>
<keyword evidence="2" id="KW-0444">Lipid biosynthesis</keyword>
<evidence type="ECO:0000256" key="5">
    <source>
        <dbReference type="ARBA" id="ARBA00022989"/>
    </source>
</evidence>
<evidence type="ECO:0000256" key="2">
    <source>
        <dbReference type="ARBA" id="ARBA00022516"/>
    </source>
</evidence>
<keyword evidence="12" id="KW-1185">Reference proteome</keyword>
<sequence length="418" mass="45017">MHTILRRSRRYSFNAIIPYDTRVDGGALIKPAFPSCLTARSVGKCSMRTLSLRVSTYWRTPVCQGSTSVCQTVAESRYAITSKMYHSRSSRSIQNSLMLSNEFGLGSTRYRVYSSSGPANEPASQKPTGSMSNLQTGSENQTKDDTKGGQATPINQRAAVAILKQLTSPPNILTLSRIMATPYLSYLLIYHHRGKVNASSNIDSAIDLAAADAATTAATDTFSCVAANIDPSSTPVVALSLFLAMGFTDYLDGYIARRFPSTATILGTYLDPFADKVFISVMSLTLWYIGNLPGLLVGLWVARDVGMLGSAYWMVRAETLKRNRNNISNSGTNDAEKSIAIMDPTNTPLKVQANFLSKVNTSLQILLIALGIAGEVPAVNIPPELLTSLCWVTAGTTIGSSAMYLDGSALLKSGNRDS</sequence>
<dbReference type="InterPro" id="IPR000462">
    <property type="entry name" value="CDP-OH_P_trans"/>
</dbReference>
<keyword evidence="3" id="KW-0808">Transferase</keyword>
<gene>
    <name evidence="11" type="ORF">HJC23_005299</name>
</gene>
<name>A0ABD3PHI0_9STRA</name>
<reference evidence="11 12" key="1">
    <citation type="journal article" date="2020" name="G3 (Bethesda)">
        <title>Improved Reference Genome for Cyclotella cryptica CCMP332, a Model for Cell Wall Morphogenesis, Salinity Adaptation, and Lipid Production in Diatoms (Bacillariophyta).</title>
        <authorList>
            <person name="Roberts W.R."/>
            <person name="Downey K.M."/>
            <person name="Ruck E.C."/>
            <person name="Traller J.C."/>
            <person name="Alverson A.J."/>
        </authorList>
    </citation>
    <scope>NUCLEOTIDE SEQUENCE [LARGE SCALE GENOMIC DNA]</scope>
    <source>
        <strain evidence="11 12">CCMP332</strain>
    </source>
</reference>
<dbReference type="Proteomes" id="UP001516023">
    <property type="component" value="Unassembled WGS sequence"/>
</dbReference>
<evidence type="ECO:0000256" key="3">
    <source>
        <dbReference type="ARBA" id="ARBA00022679"/>
    </source>
</evidence>
<organism evidence="11 12">
    <name type="scientific">Cyclotella cryptica</name>
    <dbReference type="NCBI Taxonomy" id="29204"/>
    <lineage>
        <taxon>Eukaryota</taxon>
        <taxon>Sar</taxon>
        <taxon>Stramenopiles</taxon>
        <taxon>Ochrophyta</taxon>
        <taxon>Bacillariophyta</taxon>
        <taxon>Coscinodiscophyceae</taxon>
        <taxon>Thalassiosirophycidae</taxon>
        <taxon>Stephanodiscales</taxon>
        <taxon>Stephanodiscaceae</taxon>
        <taxon>Cyclotella</taxon>
    </lineage>
</organism>
<feature type="compositionally biased region" description="Polar residues" evidence="10">
    <location>
        <begin position="114"/>
        <end position="140"/>
    </location>
</feature>
<dbReference type="InterPro" id="IPR050324">
    <property type="entry name" value="CDP-alcohol_PTase-I"/>
</dbReference>
<dbReference type="Pfam" id="PF01066">
    <property type="entry name" value="CDP-OH_P_transf"/>
    <property type="match status" value="1"/>
</dbReference>
<keyword evidence="8" id="KW-0594">Phospholipid biosynthesis</keyword>
<feature type="region of interest" description="Disordered" evidence="10">
    <location>
        <begin position="114"/>
        <end position="151"/>
    </location>
</feature>
<evidence type="ECO:0000256" key="9">
    <source>
        <dbReference type="ARBA" id="ARBA00023264"/>
    </source>
</evidence>
<evidence type="ECO:0000256" key="7">
    <source>
        <dbReference type="ARBA" id="ARBA00023136"/>
    </source>
</evidence>
<evidence type="ECO:0000313" key="12">
    <source>
        <dbReference type="Proteomes" id="UP001516023"/>
    </source>
</evidence>
<evidence type="ECO:0000256" key="8">
    <source>
        <dbReference type="ARBA" id="ARBA00023209"/>
    </source>
</evidence>
<comment type="subcellular location">
    <subcellularLocation>
        <location evidence="1">Membrane</location>
        <topology evidence="1">Multi-pass membrane protein</topology>
    </subcellularLocation>
</comment>